<proteinExistence type="predicted"/>
<gene>
    <name evidence="1" type="ORF">AMELA_G00286510</name>
</gene>
<keyword evidence="2" id="KW-1185">Reference proteome</keyword>
<dbReference type="EMBL" id="JAAGNN010000029">
    <property type="protein sequence ID" value="KAF4070544.1"/>
    <property type="molecule type" value="Genomic_DNA"/>
</dbReference>
<comment type="caution">
    <text evidence="1">The sequence shown here is derived from an EMBL/GenBank/DDBJ whole genome shotgun (WGS) entry which is preliminary data.</text>
</comment>
<name>A0A7J5ZIP6_AMEME</name>
<dbReference type="Proteomes" id="UP000593565">
    <property type="component" value="Unassembled WGS sequence"/>
</dbReference>
<evidence type="ECO:0000313" key="2">
    <source>
        <dbReference type="Proteomes" id="UP000593565"/>
    </source>
</evidence>
<protein>
    <submittedName>
        <fullName evidence="1">Uncharacterized protein</fullName>
    </submittedName>
</protein>
<dbReference type="AlphaFoldDB" id="A0A7J5ZIP6"/>
<organism evidence="1 2">
    <name type="scientific">Ameiurus melas</name>
    <name type="common">Black bullhead</name>
    <name type="synonym">Silurus melas</name>
    <dbReference type="NCBI Taxonomy" id="219545"/>
    <lineage>
        <taxon>Eukaryota</taxon>
        <taxon>Metazoa</taxon>
        <taxon>Chordata</taxon>
        <taxon>Craniata</taxon>
        <taxon>Vertebrata</taxon>
        <taxon>Euteleostomi</taxon>
        <taxon>Actinopterygii</taxon>
        <taxon>Neopterygii</taxon>
        <taxon>Teleostei</taxon>
        <taxon>Ostariophysi</taxon>
        <taxon>Siluriformes</taxon>
        <taxon>Ictaluridae</taxon>
        <taxon>Ameiurus</taxon>
    </lineage>
</organism>
<accession>A0A7J5ZIP6</accession>
<reference evidence="1 2" key="1">
    <citation type="submission" date="2020-02" db="EMBL/GenBank/DDBJ databases">
        <title>A chromosome-scale genome assembly of the black bullhead catfish (Ameiurus melas).</title>
        <authorList>
            <person name="Wen M."/>
            <person name="Zham M."/>
            <person name="Cabau C."/>
            <person name="Klopp C."/>
            <person name="Donnadieu C."/>
            <person name="Roques C."/>
            <person name="Bouchez O."/>
            <person name="Lampietro C."/>
            <person name="Jouanno E."/>
            <person name="Herpin A."/>
            <person name="Louis A."/>
            <person name="Berthelot C."/>
            <person name="Parey E."/>
            <person name="Roest-Crollius H."/>
            <person name="Braasch I."/>
            <person name="Postlethwait J."/>
            <person name="Robinson-Rechavi M."/>
            <person name="Echchiki A."/>
            <person name="Begum T."/>
            <person name="Montfort J."/>
            <person name="Schartl M."/>
            <person name="Bobe J."/>
            <person name="Guiguen Y."/>
        </authorList>
    </citation>
    <scope>NUCLEOTIDE SEQUENCE [LARGE SCALE GENOMIC DNA]</scope>
    <source>
        <strain evidence="1">M_S1</strain>
        <tissue evidence="1">Blood</tissue>
    </source>
</reference>
<sequence length="61" mass="7004">MTRRSEHSVLRLCRRCNSDRMARTCLLLSGSVTEGSFPHTHHRTALSHLLMQLAFWPSSHS</sequence>
<evidence type="ECO:0000313" key="1">
    <source>
        <dbReference type="EMBL" id="KAF4070544.1"/>
    </source>
</evidence>